<sequence length="29" mass="3169">YFILGMSHEQGHLAQIENVITQAKAARAA</sequence>
<name>A0A3B0VQJ2_9ZZZZ</name>
<dbReference type="EMBL" id="UOEU01000923">
    <property type="protein sequence ID" value="VAW42463.1"/>
    <property type="molecule type" value="Genomic_DNA"/>
</dbReference>
<reference evidence="1" key="1">
    <citation type="submission" date="2018-06" db="EMBL/GenBank/DDBJ databases">
        <authorList>
            <person name="Zhirakovskaya E."/>
        </authorList>
    </citation>
    <scope>NUCLEOTIDE SEQUENCE</scope>
</reference>
<accession>A0A3B0VQJ2</accession>
<evidence type="ECO:0008006" key="2">
    <source>
        <dbReference type="Google" id="ProtNLM"/>
    </source>
</evidence>
<dbReference type="AlphaFoldDB" id="A0A3B0VQJ2"/>
<proteinExistence type="predicted"/>
<feature type="non-terminal residue" evidence="1">
    <location>
        <position position="1"/>
    </location>
</feature>
<gene>
    <name evidence="1" type="ORF">MNBD_CHLOROFLEXI01-2252</name>
</gene>
<organism evidence="1">
    <name type="scientific">hydrothermal vent metagenome</name>
    <dbReference type="NCBI Taxonomy" id="652676"/>
    <lineage>
        <taxon>unclassified sequences</taxon>
        <taxon>metagenomes</taxon>
        <taxon>ecological metagenomes</taxon>
    </lineage>
</organism>
<evidence type="ECO:0000313" key="1">
    <source>
        <dbReference type="EMBL" id="VAW42463.1"/>
    </source>
</evidence>
<protein>
    <recommendedName>
        <fullName evidence="2">DinB family protein</fullName>
    </recommendedName>
</protein>